<gene>
    <name evidence="6" type="primary">TMEM241</name>
</gene>
<evidence type="ECO:0000313" key="6">
    <source>
        <dbReference type="Ensembl" id="ENSECRP00000008403.1"/>
    </source>
</evidence>
<evidence type="ECO:0000256" key="4">
    <source>
        <dbReference type="ARBA" id="ARBA00023136"/>
    </source>
</evidence>
<keyword evidence="3 5" id="KW-1133">Transmembrane helix</keyword>
<comment type="subcellular location">
    <subcellularLocation>
        <location evidence="1">Membrane</location>
        <topology evidence="1">Multi-pass membrane protein</topology>
    </subcellularLocation>
</comment>
<feature type="transmembrane region" description="Helical" evidence="5">
    <location>
        <begin position="214"/>
        <end position="232"/>
    </location>
</feature>
<keyword evidence="2 5" id="KW-0812">Transmembrane</keyword>
<dbReference type="InterPro" id="IPR050186">
    <property type="entry name" value="TPT_transporter"/>
</dbReference>
<dbReference type="Ensembl" id="ENSECRT00000008544.1">
    <property type="protein sequence ID" value="ENSECRP00000008403.1"/>
    <property type="gene ID" value="ENSECRG00000005631.1"/>
</dbReference>
<reference evidence="6" key="1">
    <citation type="submission" date="2021-06" db="EMBL/GenBank/DDBJ databases">
        <authorList>
            <consortium name="Wellcome Sanger Institute Data Sharing"/>
        </authorList>
    </citation>
    <scope>NUCLEOTIDE SEQUENCE [LARGE SCALE GENOMIC DNA]</scope>
</reference>
<dbReference type="GeneTree" id="ENSGT00510000048348"/>
<dbReference type="AlphaFoldDB" id="A0A8C4RVT6"/>
<name>A0A8C4RVT6_ERPCA</name>
<evidence type="ECO:0000313" key="7">
    <source>
        <dbReference type="Proteomes" id="UP000694620"/>
    </source>
</evidence>
<dbReference type="Proteomes" id="UP000694620">
    <property type="component" value="Chromosome 6"/>
</dbReference>
<accession>A0A8C4RVT6</accession>
<keyword evidence="4 5" id="KW-0472">Membrane</keyword>
<protein>
    <submittedName>
        <fullName evidence="6">Transmembrane protein 241</fullName>
    </submittedName>
</protein>
<reference evidence="6" key="2">
    <citation type="submission" date="2025-08" db="UniProtKB">
        <authorList>
            <consortium name="Ensembl"/>
        </authorList>
    </citation>
    <scope>IDENTIFICATION</scope>
</reference>
<dbReference type="GO" id="GO:0016020">
    <property type="term" value="C:membrane"/>
    <property type="evidence" value="ECO:0007669"/>
    <property type="project" value="UniProtKB-SubCell"/>
</dbReference>
<dbReference type="PANTHER" id="PTHR11132">
    <property type="entry name" value="SOLUTE CARRIER FAMILY 35"/>
    <property type="match status" value="1"/>
</dbReference>
<feature type="transmembrane region" description="Helical" evidence="5">
    <location>
        <begin position="145"/>
        <end position="163"/>
    </location>
</feature>
<evidence type="ECO:0000256" key="1">
    <source>
        <dbReference type="ARBA" id="ARBA00004141"/>
    </source>
</evidence>
<reference evidence="6" key="3">
    <citation type="submission" date="2025-09" db="UniProtKB">
        <authorList>
            <consortium name="Ensembl"/>
        </authorList>
    </citation>
    <scope>IDENTIFICATION</scope>
</reference>
<evidence type="ECO:0000256" key="5">
    <source>
        <dbReference type="SAM" id="Phobius"/>
    </source>
</evidence>
<organism evidence="6 7">
    <name type="scientific">Erpetoichthys calabaricus</name>
    <name type="common">Rope fish</name>
    <name type="synonym">Calamoichthys calabaricus</name>
    <dbReference type="NCBI Taxonomy" id="27687"/>
    <lineage>
        <taxon>Eukaryota</taxon>
        <taxon>Metazoa</taxon>
        <taxon>Chordata</taxon>
        <taxon>Craniata</taxon>
        <taxon>Vertebrata</taxon>
        <taxon>Euteleostomi</taxon>
        <taxon>Actinopterygii</taxon>
        <taxon>Polypteriformes</taxon>
        <taxon>Polypteridae</taxon>
        <taxon>Erpetoichthys</taxon>
    </lineage>
</organism>
<evidence type="ECO:0000256" key="2">
    <source>
        <dbReference type="ARBA" id="ARBA00022692"/>
    </source>
</evidence>
<evidence type="ECO:0000256" key="3">
    <source>
        <dbReference type="ARBA" id="ARBA00022989"/>
    </source>
</evidence>
<feature type="transmembrane region" description="Helical" evidence="5">
    <location>
        <begin position="183"/>
        <end position="202"/>
    </location>
</feature>
<proteinExistence type="predicted"/>
<sequence length="264" mass="29391">IISVNRWQTFVGGWLLVFCGRLGWVEITHFSRSTAVSWLPGSLLFVVNIYAGSRSLSKLPIPIFFVLQNASEIVSYLFQRITKKERASWLKLQSLLLLLVAAGCLPFCDPQFDPDGYLWSSVHVSSVGAYRVFQQLQKSSSLSDLEQQYINYFFSMILLAFAAHPTGDLFGALEFPFLNSYNFLSGCCASGVLGFFLVVATVRLKRNVPGEHCGAWICLAKVLSILLTPLIFDFTVNISTLLCLLFSCLGEALLVFSDQITAEK</sequence>
<keyword evidence="7" id="KW-1185">Reference proteome</keyword>
<feature type="transmembrane region" description="Helical" evidence="5">
    <location>
        <begin position="238"/>
        <end position="256"/>
    </location>
</feature>